<gene>
    <name evidence="2" type="ORF">NCTC10392_03593</name>
</gene>
<evidence type="ECO:0000313" key="3">
    <source>
        <dbReference type="Proteomes" id="UP000255125"/>
    </source>
</evidence>
<proteinExistence type="predicted"/>
<dbReference type="KEGG" id="pfn:HZ99_06675"/>
<keyword evidence="1" id="KW-0732">Signal</keyword>
<dbReference type="AlphaFoldDB" id="A0A379IFR7"/>
<reference evidence="2 3" key="1">
    <citation type="submission" date="2018-06" db="EMBL/GenBank/DDBJ databases">
        <authorList>
            <consortium name="Pathogen Informatics"/>
            <person name="Doyle S."/>
        </authorList>
    </citation>
    <scope>NUCLEOTIDE SEQUENCE [LARGE SCALE GENOMIC DNA]</scope>
    <source>
        <strain evidence="2 3">NCTC10392</strain>
    </source>
</reference>
<dbReference type="EMBL" id="UGUS01000002">
    <property type="protein sequence ID" value="SUD31655.1"/>
    <property type="molecule type" value="Genomic_DNA"/>
</dbReference>
<evidence type="ECO:0000313" key="2">
    <source>
        <dbReference type="EMBL" id="SUD31655.1"/>
    </source>
</evidence>
<accession>A0A379IFR7</accession>
<organism evidence="2 3">
    <name type="scientific">Pseudomonas fluorescens</name>
    <dbReference type="NCBI Taxonomy" id="294"/>
    <lineage>
        <taxon>Bacteria</taxon>
        <taxon>Pseudomonadati</taxon>
        <taxon>Pseudomonadota</taxon>
        <taxon>Gammaproteobacteria</taxon>
        <taxon>Pseudomonadales</taxon>
        <taxon>Pseudomonadaceae</taxon>
        <taxon>Pseudomonas</taxon>
    </lineage>
</organism>
<evidence type="ECO:0000256" key="1">
    <source>
        <dbReference type="SAM" id="SignalP"/>
    </source>
</evidence>
<feature type="chain" id="PRO_5016830389" evidence="1">
    <location>
        <begin position="25"/>
        <end position="131"/>
    </location>
</feature>
<sequence length="131" mass="14268">MNSNRKKMYGLGLFLLLAAGQAGAQDLPNLSLLTRYGVTEEQLPAAPAELALTSEPTKSHFEIQPERPLIRLEKNGGLVSETTGNISIDNATAQDQVRCARAQAELTRRGTQNSLACEDRAKVSTTVWSRE</sequence>
<protein>
    <submittedName>
        <fullName evidence="2">Uncharacterized protein</fullName>
    </submittedName>
</protein>
<dbReference type="RefSeq" id="WP_038441911.1">
    <property type="nucleotide sequence ID" value="NZ_UGUS01000002.1"/>
</dbReference>
<dbReference type="OrthoDB" id="6956148at2"/>
<dbReference type="Proteomes" id="UP000255125">
    <property type="component" value="Unassembled WGS sequence"/>
</dbReference>
<feature type="signal peptide" evidence="1">
    <location>
        <begin position="1"/>
        <end position="24"/>
    </location>
</feature>
<name>A0A379IFR7_PSEFL</name>